<gene>
    <name evidence="1" type="ORF">PoB_003511500</name>
</gene>
<dbReference type="Proteomes" id="UP000735302">
    <property type="component" value="Unassembled WGS sequence"/>
</dbReference>
<evidence type="ECO:0000313" key="1">
    <source>
        <dbReference type="EMBL" id="GFO08610.1"/>
    </source>
</evidence>
<comment type="caution">
    <text evidence="1">The sequence shown here is derived from an EMBL/GenBank/DDBJ whole genome shotgun (WGS) entry which is preliminary data.</text>
</comment>
<name>A0AAV4AP07_9GAST</name>
<dbReference type="EMBL" id="BLXT01003974">
    <property type="protein sequence ID" value="GFO08610.1"/>
    <property type="molecule type" value="Genomic_DNA"/>
</dbReference>
<organism evidence="1 2">
    <name type="scientific">Plakobranchus ocellatus</name>
    <dbReference type="NCBI Taxonomy" id="259542"/>
    <lineage>
        <taxon>Eukaryota</taxon>
        <taxon>Metazoa</taxon>
        <taxon>Spiralia</taxon>
        <taxon>Lophotrochozoa</taxon>
        <taxon>Mollusca</taxon>
        <taxon>Gastropoda</taxon>
        <taxon>Heterobranchia</taxon>
        <taxon>Euthyneura</taxon>
        <taxon>Panpulmonata</taxon>
        <taxon>Sacoglossa</taxon>
        <taxon>Placobranchoidea</taxon>
        <taxon>Plakobranchidae</taxon>
        <taxon>Plakobranchus</taxon>
    </lineage>
</organism>
<keyword evidence="2" id="KW-1185">Reference proteome</keyword>
<reference evidence="1 2" key="1">
    <citation type="journal article" date="2021" name="Elife">
        <title>Chloroplast acquisition without the gene transfer in kleptoplastic sea slugs, Plakobranchus ocellatus.</title>
        <authorList>
            <person name="Maeda T."/>
            <person name="Takahashi S."/>
            <person name="Yoshida T."/>
            <person name="Shimamura S."/>
            <person name="Takaki Y."/>
            <person name="Nagai Y."/>
            <person name="Toyoda A."/>
            <person name="Suzuki Y."/>
            <person name="Arimoto A."/>
            <person name="Ishii H."/>
            <person name="Satoh N."/>
            <person name="Nishiyama T."/>
            <person name="Hasebe M."/>
            <person name="Maruyama T."/>
            <person name="Minagawa J."/>
            <person name="Obokata J."/>
            <person name="Shigenobu S."/>
        </authorList>
    </citation>
    <scope>NUCLEOTIDE SEQUENCE [LARGE SCALE GENOMIC DNA]</scope>
</reference>
<accession>A0AAV4AP07</accession>
<evidence type="ECO:0000313" key="2">
    <source>
        <dbReference type="Proteomes" id="UP000735302"/>
    </source>
</evidence>
<dbReference type="Gene3D" id="3.90.640.10">
    <property type="entry name" value="Actin, Chain A, domain 4"/>
    <property type="match status" value="1"/>
</dbReference>
<dbReference type="SUPFAM" id="SSF53067">
    <property type="entry name" value="Actin-like ATPase domain"/>
    <property type="match status" value="1"/>
</dbReference>
<protein>
    <submittedName>
        <fullName evidence="1">Actin</fullName>
    </submittedName>
</protein>
<dbReference type="AlphaFoldDB" id="A0AAV4AP07"/>
<dbReference type="InterPro" id="IPR043129">
    <property type="entry name" value="ATPase_NBD"/>
</dbReference>
<sequence length="148" mass="16790">MGSPMAYSRYRPNIGCCDVTVQVPAAMLRAMLAIYLGFEPMLSFCQLVVIKGHFSTLVRDTPRWHLFGSHSPFHAVSRHDFGGKDLTLYLRQLLHQIGYSFTTTSELRIVREIKERFCCIPQFVSIQNVGCSVPRGEKKFKLPDGTYG</sequence>
<proteinExistence type="predicted"/>